<evidence type="ECO:0000313" key="1">
    <source>
        <dbReference type="EMBL" id="RTZ92208.1"/>
    </source>
</evidence>
<sequence length="60" mass="6683">PKFILAAEADWLFPDSRIIGLDVEGDIRVYPQAILNWHEIVNDTVRGVPVSITFCPLCGT</sequence>
<dbReference type="Proteomes" id="UP000288322">
    <property type="component" value="Unassembled WGS sequence"/>
</dbReference>
<dbReference type="AlphaFoldDB" id="A0A432H8R5"/>
<protein>
    <recommendedName>
        <fullName evidence="3">DUF3179 domain-containing protein</fullName>
    </recommendedName>
</protein>
<dbReference type="Pfam" id="PF11376">
    <property type="entry name" value="DUF3179"/>
    <property type="match status" value="1"/>
</dbReference>
<evidence type="ECO:0008006" key="3">
    <source>
        <dbReference type="Google" id="ProtNLM"/>
    </source>
</evidence>
<dbReference type="EMBL" id="QNZH01000049">
    <property type="protein sequence ID" value="RTZ92208.1"/>
    <property type="molecule type" value="Genomic_DNA"/>
</dbReference>
<organism evidence="1 2">
    <name type="scientific">SAR324 cluster bacterium</name>
    <dbReference type="NCBI Taxonomy" id="2024889"/>
    <lineage>
        <taxon>Bacteria</taxon>
        <taxon>Deltaproteobacteria</taxon>
        <taxon>SAR324 cluster</taxon>
    </lineage>
</organism>
<accession>A0A432H8R5</accession>
<name>A0A432H8R5_9DELT</name>
<reference evidence="1 2" key="1">
    <citation type="submission" date="2018-06" db="EMBL/GenBank/DDBJ databases">
        <title>Combined omics and stable isotope probing to characterize newly discovered Mariana Back-Arc vent microbial communities.</title>
        <authorList>
            <person name="Trembath-Reichert E."/>
            <person name="Huber J.A."/>
        </authorList>
    </citation>
    <scope>NUCLEOTIDE SEQUENCE [LARGE SCALE GENOMIC DNA]</scope>
    <source>
        <strain evidence="1">MAG 151</strain>
    </source>
</reference>
<gene>
    <name evidence="1" type="ORF">DSY93_02070</name>
</gene>
<evidence type="ECO:0000313" key="2">
    <source>
        <dbReference type="Proteomes" id="UP000288322"/>
    </source>
</evidence>
<proteinExistence type="predicted"/>
<comment type="caution">
    <text evidence="1">The sequence shown here is derived from an EMBL/GenBank/DDBJ whole genome shotgun (WGS) entry which is preliminary data.</text>
</comment>
<dbReference type="InterPro" id="IPR021516">
    <property type="entry name" value="DUF3179"/>
</dbReference>
<feature type="non-terminal residue" evidence="1">
    <location>
        <position position="1"/>
    </location>
</feature>